<dbReference type="AlphaFoldDB" id="A0A9P6T0X5"/>
<comment type="caution">
    <text evidence="2">The sequence shown here is derived from an EMBL/GenBank/DDBJ whole genome shotgun (WGS) entry which is preliminary data.</text>
</comment>
<reference evidence="2" key="1">
    <citation type="journal article" date="2020" name="Fungal Divers.">
        <title>Resolving the Mortierellaceae phylogeny through synthesis of multi-gene phylogenetics and phylogenomics.</title>
        <authorList>
            <person name="Vandepol N."/>
            <person name="Liber J."/>
            <person name="Desiro A."/>
            <person name="Na H."/>
            <person name="Kennedy M."/>
            <person name="Barry K."/>
            <person name="Grigoriev I.V."/>
            <person name="Miller A.N."/>
            <person name="O'Donnell K."/>
            <person name="Stajich J.E."/>
            <person name="Bonito G."/>
        </authorList>
    </citation>
    <scope>NUCLEOTIDE SEQUENCE</scope>
    <source>
        <strain evidence="2">NRRL 2769</strain>
    </source>
</reference>
<name>A0A9P6T0X5_9FUNG</name>
<dbReference type="InterPro" id="IPR025207">
    <property type="entry name" value="Sim4_Fta4"/>
</dbReference>
<gene>
    <name evidence="2" type="ORF">BGZ80_008986</name>
</gene>
<feature type="region of interest" description="Disordered" evidence="1">
    <location>
        <begin position="115"/>
        <end position="141"/>
    </location>
</feature>
<accession>A0A9P6T0X5</accession>
<evidence type="ECO:0000313" key="2">
    <source>
        <dbReference type="EMBL" id="KAG0016718.1"/>
    </source>
</evidence>
<sequence length="191" mass="21389">MAAPQNAPTSQGRYYHDKKAFLNSQIRLLEAPVQPPANWRRHRARLNSEGETQSSIPDTVVQAALSKLRQLLEQLESNQYELRRKARQGGIIIRTKSVQELLESDWIDAFPETWRQQGDGEEPDSSISTSGKQPSSTSALSIAGAGPLATTRLQKYADVRSRIVALQSKYQGLKDKHEYYKLIGSVAIPQM</sequence>
<keyword evidence="3" id="KW-1185">Reference proteome</keyword>
<evidence type="ECO:0000313" key="3">
    <source>
        <dbReference type="Proteomes" id="UP000703661"/>
    </source>
</evidence>
<dbReference type="EMBL" id="JAAAID010000508">
    <property type="protein sequence ID" value="KAG0016718.1"/>
    <property type="molecule type" value="Genomic_DNA"/>
</dbReference>
<evidence type="ECO:0000256" key="1">
    <source>
        <dbReference type="SAM" id="MobiDB-lite"/>
    </source>
</evidence>
<dbReference type="Proteomes" id="UP000703661">
    <property type="component" value="Unassembled WGS sequence"/>
</dbReference>
<protein>
    <submittedName>
        <fullName evidence="2">Uncharacterized protein</fullName>
    </submittedName>
</protein>
<organism evidence="2 3">
    <name type="scientific">Entomortierella chlamydospora</name>
    <dbReference type="NCBI Taxonomy" id="101097"/>
    <lineage>
        <taxon>Eukaryota</taxon>
        <taxon>Fungi</taxon>
        <taxon>Fungi incertae sedis</taxon>
        <taxon>Mucoromycota</taxon>
        <taxon>Mortierellomycotina</taxon>
        <taxon>Mortierellomycetes</taxon>
        <taxon>Mortierellales</taxon>
        <taxon>Mortierellaceae</taxon>
        <taxon>Entomortierella</taxon>
    </lineage>
</organism>
<proteinExistence type="predicted"/>
<feature type="compositionally biased region" description="Polar residues" evidence="1">
    <location>
        <begin position="125"/>
        <end position="140"/>
    </location>
</feature>
<dbReference type="Pfam" id="PF13093">
    <property type="entry name" value="FTA4"/>
    <property type="match status" value="1"/>
</dbReference>
<dbReference type="GO" id="GO:0031511">
    <property type="term" value="C:Mis6-Sim4 complex"/>
    <property type="evidence" value="ECO:0007669"/>
    <property type="project" value="InterPro"/>
</dbReference>